<dbReference type="Gene3D" id="3.40.50.2000">
    <property type="entry name" value="Glycogen Phosphorylase B"/>
    <property type="match status" value="2"/>
</dbReference>
<evidence type="ECO:0000256" key="2">
    <source>
        <dbReference type="ARBA" id="ARBA00022679"/>
    </source>
</evidence>
<sequence length="370" mass="39671">MAHLVDTLHPDGGEYGLEALARAARAAGLELVVVGISGSGDGARAAALRRSGAVVVEHGLAPWDPRAVPRVVETLREHRVRLVHTHAPNADVAGSAAATRLRIPVVSTLHRIEEEPADWLDRVRRTARTLARKRFVTRTIAISRLQRDWYLRVAGSEKGLVVLPDGVTDPGPPDPAVRARVRRGLGVGDDGLLAVSAAPMRRGKGQDLLLDALAELPEDLPLTVVLTGDGPLRPWLEARVGREEELEGRVVFRHHGDPGELLQAADLQLHTTRTDTMPSVVVRGMAAGVPAIVSRVGGLPEIVTRDVGRQVPLAAAAIADAIVELGGDDALRARLGRAARARFLERFEADGWAARLREVYEAALTRPVSA</sequence>
<dbReference type="GO" id="GO:1901137">
    <property type="term" value="P:carbohydrate derivative biosynthetic process"/>
    <property type="evidence" value="ECO:0007669"/>
    <property type="project" value="UniProtKB-ARBA"/>
</dbReference>
<keyword evidence="5" id="KW-1185">Reference proteome</keyword>
<name>A0A9W6NX24_9PSEU</name>
<evidence type="ECO:0000313" key="4">
    <source>
        <dbReference type="EMBL" id="GLL12449.1"/>
    </source>
</evidence>
<evidence type="ECO:0000256" key="1">
    <source>
        <dbReference type="ARBA" id="ARBA00022676"/>
    </source>
</evidence>
<accession>A0A9W6NX24</accession>
<keyword evidence="2" id="KW-0808">Transferase</keyword>
<protein>
    <recommendedName>
        <fullName evidence="3">Glycosyltransferase subfamily 4-like N-terminal domain-containing protein</fullName>
    </recommendedName>
</protein>
<dbReference type="Pfam" id="PF13439">
    <property type="entry name" value="Glyco_transf_4"/>
    <property type="match status" value="1"/>
</dbReference>
<dbReference type="Pfam" id="PF13692">
    <property type="entry name" value="Glyco_trans_1_4"/>
    <property type="match status" value="1"/>
</dbReference>
<organism evidence="4 5">
    <name type="scientific">Pseudonocardia halophobica</name>
    <dbReference type="NCBI Taxonomy" id="29401"/>
    <lineage>
        <taxon>Bacteria</taxon>
        <taxon>Bacillati</taxon>
        <taxon>Actinomycetota</taxon>
        <taxon>Actinomycetes</taxon>
        <taxon>Pseudonocardiales</taxon>
        <taxon>Pseudonocardiaceae</taxon>
        <taxon>Pseudonocardia</taxon>
    </lineage>
</organism>
<dbReference type="InterPro" id="IPR050194">
    <property type="entry name" value="Glycosyltransferase_grp1"/>
</dbReference>
<gene>
    <name evidence="4" type="ORF">GCM10017577_35900</name>
</gene>
<proteinExistence type="predicted"/>
<dbReference type="PANTHER" id="PTHR45947:SF3">
    <property type="entry name" value="SULFOQUINOVOSYL TRANSFERASE SQD2"/>
    <property type="match status" value="1"/>
</dbReference>
<dbReference type="Proteomes" id="UP001143463">
    <property type="component" value="Unassembled WGS sequence"/>
</dbReference>
<evidence type="ECO:0000259" key="3">
    <source>
        <dbReference type="Pfam" id="PF13439"/>
    </source>
</evidence>
<dbReference type="EMBL" id="BSFQ01000014">
    <property type="protein sequence ID" value="GLL12449.1"/>
    <property type="molecule type" value="Genomic_DNA"/>
</dbReference>
<dbReference type="AlphaFoldDB" id="A0A9W6NX24"/>
<dbReference type="InterPro" id="IPR028098">
    <property type="entry name" value="Glyco_trans_4-like_N"/>
</dbReference>
<reference evidence="4" key="2">
    <citation type="submission" date="2023-01" db="EMBL/GenBank/DDBJ databases">
        <authorList>
            <person name="Sun Q."/>
            <person name="Evtushenko L."/>
        </authorList>
    </citation>
    <scope>NUCLEOTIDE SEQUENCE</scope>
    <source>
        <strain evidence="4">VKM Ac-1069</strain>
    </source>
</reference>
<keyword evidence="1" id="KW-0328">Glycosyltransferase</keyword>
<dbReference type="SUPFAM" id="SSF53756">
    <property type="entry name" value="UDP-Glycosyltransferase/glycogen phosphorylase"/>
    <property type="match status" value="1"/>
</dbReference>
<feature type="domain" description="Glycosyltransferase subfamily 4-like N-terminal" evidence="3">
    <location>
        <begin position="11"/>
        <end position="167"/>
    </location>
</feature>
<evidence type="ECO:0000313" key="5">
    <source>
        <dbReference type="Proteomes" id="UP001143463"/>
    </source>
</evidence>
<dbReference type="GO" id="GO:0016757">
    <property type="term" value="F:glycosyltransferase activity"/>
    <property type="evidence" value="ECO:0007669"/>
    <property type="project" value="UniProtKB-KW"/>
</dbReference>
<comment type="caution">
    <text evidence="4">The sequence shown here is derived from an EMBL/GenBank/DDBJ whole genome shotgun (WGS) entry which is preliminary data.</text>
</comment>
<dbReference type="PANTHER" id="PTHR45947">
    <property type="entry name" value="SULFOQUINOVOSYL TRANSFERASE SQD2"/>
    <property type="match status" value="1"/>
</dbReference>
<reference evidence="4" key="1">
    <citation type="journal article" date="2014" name="Int. J. Syst. Evol. Microbiol.">
        <title>Complete genome sequence of Corynebacterium casei LMG S-19264T (=DSM 44701T), isolated from a smear-ripened cheese.</title>
        <authorList>
            <consortium name="US DOE Joint Genome Institute (JGI-PGF)"/>
            <person name="Walter F."/>
            <person name="Albersmeier A."/>
            <person name="Kalinowski J."/>
            <person name="Ruckert C."/>
        </authorList>
    </citation>
    <scope>NUCLEOTIDE SEQUENCE</scope>
    <source>
        <strain evidence="4">VKM Ac-1069</strain>
    </source>
</reference>